<feature type="compositionally biased region" description="Basic and acidic residues" evidence="9">
    <location>
        <begin position="337"/>
        <end position="361"/>
    </location>
</feature>
<evidence type="ECO:0000256" key="4">
    <source>
        <dbReference type="ARBA" id="ARBA00022525"/>
    </source>
</evidence>
<feature type="domain" description="NTR" evidence="12">
    <location>
        <begin position="172"/>
        <end position="297"/>
    </location>
</feature>
<dbReference type="InterPro" id="IPR001134">
    <property type="entry name" value="Netrin_domain"/>
</dbReference>
<evidence type="ECO:0000313" key="14">
    <source>
        <dbReference type="RefSeq" id="XP_014666933.1"/>
    </source>
</evidence>
<comment type="similarity">
    <text evidence="2">Belongs to the secreted frizzled-related protein (sFRP) family.</text>
</comment>
<protein>
    <submittedName>
        <fullName evidence="14">Secreted frizzled-related protein 5-like isoform X1</fullName>
    </submittedName>
</protein>
<dbReference type="PANTHER" id="PTHR11309:SF148">
    <property type="entry name" value="SECRETED FRIZZLED-RELATED PROTEIN 1"/>
    <property type="match status" value="1"/>
</dbReference>
<gene>
    <name evidence="14" type="primary">LOC106808642</name>
</gene>
<evidence type="ECO:0000256" key="2">
    <source>
        <dbReference type="ARBA" id="ARBA00010054"/>
    </source>
</evidence>
<evidence type="ECO:0000259" key="11">
    <source>
        <dbReference type="PROSITE" id="PS50038"/>
    </source>
</evidence>
<dbReference type="Proteomes" id="UP000695022">
    <property type="component" value="Unplaced"/>
</dbReference>
<dbReference type="SMART" id="SM00063">
    <property type="entry name" value="FRI"/>
    <property type="match status" value="1"/>
</dbReference>
<dbReference type="PROSITE" id="PS50189">
    <property type="entry name" value="NTR"/>
    <property type="match status" value="1"/>
</dbReference>
<evidence type="ECO:0000259" key="12">
    <source>
        <dbReference type="PROSITE" id="PS50189"/>
    </source>
</evidence>
<dbReference type="SUPFAM" id="SSF63501">
    <property type="entry name" value="Frizzled cysteine-rich domain"/>
    <property type="match status" value="1"/>
</dbReference>
<evidence type="ECO:0000313" key="13">
    <source>
        <dbReference type="Proteomes" id="UP000695022"/>
    </source>
</evidence>
<keyword evidence="7 8" id="KW-1015">Disulfide bond</keyword>
<proteinExistence type="inferred from homology"/>
<dbReference type="Gene3D" id="1.10.2000.10">
    <property type="entry name" value="Frizzled cysteine-rich domain"/>
    <property type="match status" value="1"/>
</dbReference>
<dbReference type="Pfam" id="PF01392">
    <property type="entry name" value="Fz"/>
    <property type="match status" value="1"/>
</dbReference>
<organism evidence="13 14">
    <name type="scientific">Priapulus caudatus</name>
    <name type="common">Priapulid worm</name>
    <dbReference type="NCBI Taxonomy" id="37621"/>
    <lineage>
        <taxon>Eukaryota</taxon>
        <taxon>Metazoa</taxon>
        <taxon>Ecdysozoa</taxon>
        <taxon>Scalidophora</taxon>
        <taxon>Priapulida</taxon>
        <taxon>Priapulimorpha</taxon>
        <taxon>Priapulimorphida</taxon>
        <taxon>Priapulidae</taxon>
        <taxon>Priapulus</taxon>
    </lineage>
</organism>
<feature type="region of interest" description="Disordered" evidence="9">
    <location>
        <begin position="307"/>
        <end position="399"/>
    </location>
</feature>
<dbReference type="InterPro" id="IPR008993">
    <property type="entry name" value="TIMP-like_OB-fold"/>
</dbReference>
<evidence type="ECO:0000256" key="6">
    <source>
        <dbReference type="ARBA" id="ARBA00022782"/>
    </source>
</evidence>
<sequence length="399" mass="44656">MTMLCRWWLLGFLAVIVAATAVDSDYIVDWALSGARSQPTCVDIPSNVTLCQGIGYSKMRLPNLLEHDTMLEVTQQARAWVPLLSIACHADAQLFLCSLYAPVCLDRPIYPCRSLCEAVRSGCEARMSTYGYPWPEMFQCDKFPIDNDMCIAKQTRSGGEGTVVPEVKGNQCDACNQVVTYENILDNYCRAGFAAKVKIRKMARRKGAVKVVMRKKMRKFKRGALTRRDLKRLTVYMQGASGCECPMVANLTAAKRTSYLLMGRKVNDTIVGSLLLPWSKEASDFKRAVRKFKNLDCSKETKFVVEKTIRPGKQNGGGHRAHVDRPAEAGSETADGPGDRPGRQRHRGTDKLKAQDKAQQRKDRKKSERKNRKRNKANRAKKNDESLTTMPAGDGFTAE</sequence>
<dbReference type="Pfam" id="PF01759">
    <property type="entry name" value="NTR"/>
    <property type="match status" value="1"/>
</dbReference>
<keyword evidence="13" id="KW-1185">Reference proteome</keyword>
<name>A0ABM1E412_PRICU</name>
<feature type="signal peptide" evidence="10">
    <location>
        <begin position="1"/>
        <end position="19"/>
    </location>
</feature>
<feature type="disulfide bond" evidence="8">
    <location>
        <begin position="116"/>
        <end position="140"/>
    </location>
</feature>
<dbReference type="RefSeq" id="XP_014666933.1">
    <property type="nucleotide sequence ID" value="XM_014811447.1"/>
</dbReference>
<comment type="subcellular location">
    <subcellularLocation>
        <location evidence="1">Secreted</location>
    </subcellularLocation>
</comment>
<feature type="compositionally biased region" description="Basic residues" evidence="9">
    <location>
        <begin position="362"/>
        <end position="380"/>
    </location>
</feature>
<evidence type="ECO:0000256" key="5">
    <source>
        <dbReference type="ARBA" id="ARBA00022687"/>
    </source>
</evidence>
<keyword evidence="4" id="KW-0964">Secreted</keyword>
<evidence type="ECO:0000256" key="3">
    <source>
        <dbReference type="ARBA" id="ARBA00022473"/>
    </source>
</evidence>
<dbReference type="InterPro" id="IPR018933">
    <property type="entry name" value="Netrin_module_non-TIMP"/>
</dbReference>
<evidence type="ECO:0000256" key="9">
    <source>
        <dbReference type="SAM" id="MobiDB-lite"/>
    </source>
</evidence>
<dbReference type="SUPFAM" id="SSF50242">
    <property type="entry name" value="TIMP-like"/>
    <property type="match status" value="1"/>
</dbReference>
<keyword evidence="10" id="KW-0732">Signal</keyword>
<reference evidence="14" key="1">
    <citation type="submission" date="2025-08" db="UniProtKB">
        <authorList>
            <consortium name="RefSeq"/>
        </authorList>
    </citation>
    <scope>IDENTIFICATION</scope>
</reference>
<evidence type="ECO:0000256" key="8">
    <source>
        <dbReference type="PROSITE-ProRule" id="PRU00090"/>
    </source>
</evidence>
<dbReference type="PROSITE" id="PS50038">
    <property type="entry name" value="FZ"/>
    <property type="match status" value="1"/>
</dbReference>
<dbReference type="Gene3D" id="2.40.50.120">
    <property type="match status" value="1"/>
</dbReference>
<dbReference type="InterPro" id="IPR015526">
    <property type="entry name" value="Frizzled/SFRP"/>
</dbReference>
<evidence type="ECO:0000256" key="1">
    <source>
        <dbReference type="ARBA" id="ARBA00004613"/>
    </source>
</evidence>
<dbReference type="PANTHER" id="PTHR11309">
    <property type="entry name" value="FRIZZLED"/>
    <property type="match status" value="1"/>
</dbReference>
<feature type="disulfide bond" evidence="8">
    <location>
        <begin position="51"/>
        <end position="97"/>
    </location>
</feature>
<keyword evidence="5" id="KW-0879">Wnt signaling pathway</keyword>
<dbReference type="InterPro" id="IPR020067">
    <property type="entry name" value="Frizzled_dom"/>
</dbReference>
<keyword evidence="3" id="KW-0217">Developmental protein</keyword>
<keyword evidence="6" id="KW-0221">Differentiation</keyword>
<evidence type="ECO:0000256" key="10">
    <source>
        <dbReference type="SAM" id="SignalP"/>
    </source>
</evidence>
<dbReference type="InterPro" id="IPR036790">
    <property type="entry name" value="Frizzled_dom_sf"/>
</dbReference>
<dbReference type="GeneID" id="106808642"/>
<feature type="domain" description="FZ" evidence="11">
    <location>
        <begin position="36"/>
        <end position="153"/>
    </location>
</feature>
<feature type="chain" id="PRO_5046254692" evidence="10">
    <location>
        <begin position="20"/>
        <end position="399"/>
    </location>
</feature>
<accession>A0ABM1E412</accession>
<comment type="caution">
    <text evidence="8">Lacks conserved residue(s) required for the propagation of feature annotation.</text>
</comment>
<evidence type="ECO:0000256" key="7">
    <source>
        <dbReference type="ARBA" id="ARBA00023157"/>
    </source>
</evidence>